<evidence type="ECO:0000259" key="2">
    <source>
        <dbReference type="Pfam" id="PF12878"/>
    </source>
</evidence>
<evidence type="ECO:0000313" key="6">
    <source>
        <dbReference type="Proteomes" id="UP000195012"/>
    </source>
</evidence>
<feature type="domain" description="Schizont-infected cell agglutination extracellular beta" evidence="2">
    <location>
        <begin position="308"/>
        <end position="492"/>
    </location>
</feature>
<protein>
    <submittedName>
        <fullName evidence="5">SICAvar type I</fullName>
    </submittedName>
</protein>
<feature type="compositionally biased region" description="Low complexity" evidence="1">
    <location>
        <begin position="338"/>
        <end position="348"/>
    </location>
</feature>
<name>A0A1Y3DSK5_PLAKN</name>
<feature type="domain" description="Schizont-infected cell agglutination extracellular beta" evidence="2">
    <location>
        <begin position="977"/>
        <end position="1163"/>
    </location>
</feature>
<reference evidence="5 6" key="1">
    <citation type="submission" date="2017-05" db="EMBL/GenBank/DDBJ databases">
        <title>PacBio assembly of a Plasmodium knowlesi genome sequence with Hi-C correction and manual annotation of the SICAvar gene family.</title>
        <authorList>
            <person name="Lapp S.A."/>
            <person name="Geraldo J.A."/>
            <person name="Chien J.-T."/>
            <person name="Ay F."/>
            <person name="Pakala S.B."/>
            <person name="Batugedara G."/>
            <person name="Humphrey J.C."/>
            <person name="Debarry J.D."/>
            <person name="Le Roch K.G."/>
            <person name="Galinski M.R."/>
            <person name="Kissinger J.C."/>
        </authorList>
    </citation>
    <scope>NUCLEOTIDE SEQUENCE [LARGE SCALE GENOMIC DNA]</scope>
    <source>
        <strain evidence="6">Malayan Strain Pk1 (A+)</strain>
    </source>
</reference>
<feature type="compositionally biased region" description="Basic and acidic residues" evidence="1">
    <location>
        <begin position="247"/>
        <end position="258"/>
    </location>
</feature>
<sequence>MAAGAAGATSPNSCPAEGDPERTKSEQKGKELRDRWKEELGKLRKQWQLSHTSTQGGTVPSVPEGFIPDGLKIKVKTMLDTLKPYLDGTNSGGTVARACENMNDPRGNRVQKTREMKNVCKTLVQVVNWMGNLEKEGKKKTNGSTPEEDWQKYLRCVIGYEFLLRVLLPKYKVEDFMKVISDTMEKGGSDGKVSSGNAICPWVKIEDIGDKEGSIGSQVQEWLNEAKEQTSSGYITGFNTIVAWSRPDKGQEEQEMARRKSKPPCQSDSIMDLMKAGLSHQLNVLVDPLAKANDCIEKAQTDNSGSALCNRLKCIEDYLKSQNKTTPPTTPPPPSPGSQPQAGQPSPTDEFWGETGDVYKLWNELTKKMKGNGTNGPAECNNLTTNSEKMACKYLHAGLKQLYDPTPPPLPSSPDDGILSTKHPSFRQTMGCFLLHAYAKHMQKESVCNIEKGIEKAFSTAGNGKTGTACSGSGNTCIPCKWELNKYDSCTIDTNGQGQTEHAGAKVEKLVKEDDPEIKKMAIELNKKEGLCRRFQCISEKWLKKGRSNSEPLTSTDWDRVRSRGTSQVEDLSRALGDATSRENRKKYEQYCQGIPTGPGGRDADKDACILIAAGLKSLYDIKEDTAKGIDAVTASFRRTMQCVLLNAFADKLEKLPCKEERSVTEGINAAFGKSGTIKDASSDCKGDKCFKCERFKTYKSCTIKENNTVDSKGEKLHEEIDPKLADNGLTNNTSSLLTSSLIKTICKPCTGDKSKKFCDQLTCVAEKWDKRKNGKSNGTPSWENMEGDFGTELKALLDGMKKPDNQNAVAKNYCNADKDGKTWEDGAAGVANKIACQLVAAGLKHISSIQFDYNASSNPNPYDNQEFKQFVSCLMLKGVVQKMKEQSPICDIQPGIDAAFKVANEIKGKHCINKKPCTVCKWTDEEYDKLKECQIGNKDNDIVKPKLEALLDEKKTEVDNTLMDITITAGNASSYLCRRLQCLASQVQALATSNGPSKSNVNDFWTTSGEVGTLWNQLSLAMTTEGKRDQNGCTQMDDGSAGGTATGTTRTATDPERKACNYLHAGLTELYKKTSSTAAPSSSGNDDKILDKNPLLRQTVGCLLLHAYAKKMKSEAKCLVESGIKKAFESHRRGLISNCHRNGKEPCVLCHWNEEDYEGCKINTTSTNKEDAKTKVEGIVTAESVPQAMEDINKMTTLCDYIKCAAPNWFKSKLSPTTNGGVSSGTTPTKTWCDFWEKEGVKPTLQSMFQHMESEGKDTSKNSSNVVCQQFGDGNEHSVERKACNHITAGLQHIKGITGDPNGAIQINNAQAHDKFFKQSMMCAALNLYATKIRDASEAKCPIDENTIQRMFEKWNDENKNSCPTSGSGGSNNVCFECKREANFSSCNLLVDKDLIAKPQSGASANCNDNDKKDVPKKMDELLKQESKMQTTLEKINKMDTFCSELQCAAKQYHKNKQNGVQPKPPLSWNDISKVVEEELKKLLEKITNEGNWKKVATYCKEDIGSSWSGDTPGEKKAKQKACKLFASGLKHISDINNDKTKEDGPLKKTMMCAALNLYADQLISKSTKQCPLDDKKLGEAVDHAFQQYNATMQNGTPPSCPSGSTNSCFICNRGKDFHNCRIGNNPNDKVGDRMTKLITDNDKINTTNNTTPNMEQTLDKINSKDTFCTQVQCAIKQHYRTKNGQSGVTTTPKWNNIEGDAKGVLAQLLSYMTESNNQRDAAEYCNDDNKWSKFGHKGKHTNKAACLLFAAGLKNIYVRGKGSPKVNVKDPSFEQTMGCLFLKEYAKQLQTMANEKKKGHSWVHPLCEIDKGIDHAFKQSKDIMKSVLDECKNGTNGISCFECEWAKDDYDDCKIGTDSVKTKVESVFKDDQSKQTQMKETLENTVCPILLTDLLTPFLPLAPVSIGLSAMAYYLWKYFGPLGKGGARFRRSPAEIRGPSVQEQVLDHVEEAGPHEYRLVKERKPRSAPTRTKRSGPVNRRTIIEIHFEVLDECQKGDTQLNQKDFLELLVQEFMGSEFMEEEQVPKELVPMEGVPIEEVPSLGSVFMV</sequence>
<dbReference type="Pfam" id="PF12878">
    <property type="entry name" value="SICA_beta"/>
    <property type="match status" value="7"/>
</dbReference>
<dbReference type="OrthoDB" id="389533at2759"/>
<organism evidence="5 6">
    <name type="scientific">Plasmodium knowlesi</name>
    <dbReference type="NCBI Taxonomy" id="5850"/>
    <lineage>
        <taxon>Eukaryota</taxon>
        <taxon>Sar</taxon>
        <taxon>Alveolata</taxon>
        <taxon>Apicomplexa</taxon>
        <taxon>Aconoidasida</taxon>
        <taxon>Haemosporida</taxon>
        <taxon>Plasmodiidae</taxon>
        <taxon>Plasmodium</taxon>
        <taxon>Plasmodium (Plasmodium)</taxon>
    </lineage>
</organism>
<feature type="domain" description="Schizont-infected cell agglutination extracellular alpha" evidence="4">
    <location>
        <begin position="42"/>
        <end position="222"/>
    </location>
</feature>
<feature type="domain" description="Schizont-infected cell agglutination extracellular beta" evidence="2">
    <location>
        <begin position="1442"/>
        <end position="1624"/>
    </location>
</feature>
<proteinExistence type="predicted"/>
<feature type="domain" description="Schizont-infected cell agglutination C-terminal" evidence="3">
    <location>
        <begin position="1919"/>
        <end position="2050"/>
    </location>
</feature>
<dbReference type="Pfam" id="PF12879">
    <property type="entry name" value="SICA_C"/>
    <property type="match status" value="1"/>
</dbReference>
<dbReference type="InterPro" id="IPR024288">
    <property type="entry name" value="SICA_C"/>
</dbReference>
<dbReference type="VEuPathDB" id="PlasmoDB:PKNOH_S07459300"/>
<feature type="domain" description="Schizont-infected cell agglutination extracellular beta" evidence="2">
    <location>
        <begin position="757"/>
        <end position="930"/>
    </location>
</feature>
<feature type="region of interest" description="Disordered" evidence="1">
    <location>
        <begin position="247"/>
        <end position="267"/>
    </location>
</feature>
<evidence type="ECO:0000313" key="5">
    <source>
        <dbReference type="EMBL" id="OTN67220.1"/>
    </source>
</evidence>
<dbReference type="InterPro" id="IPR024285">
    <property type="entry name" value="SICA_extracell_b"/>
</dbReference>
<evidence type="ECO:0000256" key="1">
    <source>
        <dbReference type="SAM" id="MobiDB-lite"/>
    </source>
</evidence>
<evidence type="ECO:0000259" key="4">
    <source>
        <dbReference type="Pfam" id="PF12887"/>
    </source>
</evidence>
<gene>
    <name evidence="5" type="ORF">PKNOH_S07459300</name>
</gene>
<dbReference type="VEuPathDB" id="PlasmoDB:PKA1H_100026300"/>
<dbReference type="Pfam" id="PF12887">
    <property type="entry name" value="SICA_alpha"/>
    <property type="match status" value="1"/>
</dbReference>
<comment type="caution">
    <text evidence="5">The sequence shown here is derived from an EMBL/GenBank/DDBJ whole genome shotgun (WGS) entry which is preliminary data.</text>
</comment>
<feature type="compositionally biased region" description="Pro residues" evidence="1">
    <location>
        <begin position="328"/>
        <end position="337"/>
    </location>
</feature>
<feature type="region of interest" description="Disordered" evidence="1">
    <location>
        <begin position="1"/>
        <end position="35"/>
    </location>
</feature>
<feature type="region of interest" description="Disordered" evidence="1">
    <location>
        <begin position="1028"/>
        <end position="1053"/>
    </location>
</feature>
<feature type="domain" description="Schizont-infected cell agglutination extracellular beta" evidence="2">
    <location>
        <begin position="1668"/>
        <end position="1857"/>
    </location>
</feature>
<dbReference type="Proteomes" id="UP000195012">
    <property type="component" value="Unassembled WGS sequence"/>
</dbReference>
<feature type="compositionally biased region" description="Basic and acidic residues" evidence="1">
    <location>
        <begin position="19"/>
        <end position="35"/>
    </location>
</feature>
<dbReference type="InterPro" id="IPR024290">
    <property type="entry name" value="SICA_extracell_a"/>
</dbReference>
<feature type="domain" description="Schizont-infected cell agglutination extracellular beta" evidence="2">
    <location>
        <begin position="1198"/>
        <end position="1389"/>
    </location>
</feature>
<dbReference type="EMBL" id="NETL01000021">
    <property type="protein sequence ID" value="OTN67220.1"/>
    <property type="molecule type" value="Genomic_DNA"/>
</dbReference>
<evidence type="ECO:0000259" key="3">
    <source>
        <dbReference type="Pfam" id="PF12879"/>
    </source>
</evidence>
<feature type="domain" description="Schizont-infected cell agglutination extracellular beta" evidence="2">
    <location>
        <begin position="531"/>
        <end position="704"/>
    </location>
</feature>
<feature type="region of interest" description="Disordered" evidence="1">
    <location>
        <begin position="321"/>
        <end position="353"/>
    </location>
</feature>
<dbReference type="VEuPathDB" id="PlasmoDB:PKNH_1021200"/>
<accession>A0A1Y3DSK5</accession>